<dbReference type="PROSITE" id="PS51371">
    <property type="entry name" value="CBS"/>
    <property type="match status" value="2"/>
</dbReference>
<keyword evidence="5 6" id="KW-0129">CBS domain</keyword>
<dbReference type="InterPro" id="IPR016169">
    <property type="entry name" value="FAD-bd_PCMH_sub2"/>
</dbReference>
<evidence type="ECO:0000313" key="10">
    <source>
        <dbReference type="EMBL" id="MDN4476497.1"/>
    </source>
</evidence>
<gene>
    <name evidence="10" type="ORF">QQX09_11590</name>
</gene>
<organism evidence="10 11">
    <name type="scientific">Demequina litoralis</name>
    <dbReference type="NCBI Taxonomy" id="3051660"/>
    <lineage>
        <taxon>Bacteria</taxon>
        <taxon>Bacillati</taxon>
        <taxon>Actinomycetota</taxon>
        <taxon>Actinomycetes</taxon>
        <taxon>Micrococcales</taxon>
        <taxon>Demequinaceae</taxon>
        <taxon>Demequina</taxon>
    </lineage>
</organism>
<keyword evidence="8" id="KW-0812">Transmembrane</keyword>
<dbReference type="SUPFAM" id="SSF54631">
    <property type="entry name" value="CBS-domain pair"/>
    <property type="match status" value="1"/>
</dbReference>
<dbReference type="SUPFAM" id="SSF56176">
    <property type="entry name" value="FAD-binding/transporter-associated domain-like"/>
    <property type="match status" value="1"/>
</dbReference>
<dbReference type="SMART" id="SM01091">
    <property type="entry name" value="CorC_HlyC"/>
    <property type="match status" value="1"/>
</dbReference>
<feature type="region of interest" description="Disordered" evidence="7">
    <location>
        <begin position="413"/>
        <end position="438"/>
    </location>
</feature>
<dbReference type="RefSeq" id="WP_301134855.1">
    <property type="nucleotide sequence ID" value="NZ_JAUHPW010000009.1"/>
</dbReference>
<comment type="subcellular location">
    <subcellularLocation>
        <location evidence="1">Cell membrane</location>
        <topology evidence="1">Multi-pass membrane protein</topology>
    </subcellularLocation>
</comment>
<feature type="domain" description="CBS" evidence="9">
    <location>
        <begin position="266"/>
        <end position="323"/>
    </location>
</feature>
<evidence type="ECO:0000256" key="5">
    <source>
        <dbReference type="ARBA" id="ARBA00023122"/>
    </source>
</evidence>
<dbReference type="InterPro" id="IPR046342">
    <property type="entry name" value="CBS_dom_sf"/>
</dbReference>
<evidence type="ECO:0000313" key="11">
    <source>
        <dbReference type="Proteomes" id="UP001172728"/>
    </source>
</evidence>
<keyword evidence="4" id="KW-0677">Repeat</keyword>
<evidence type="ECO:0000256" key="6">
    <source>
        <dbReference type="PROSITE-ProRule" id="PRU00703"/>
    </source>
</evidence>
<feature type="transmembrane region" description="Helical" evidence="8">
    <location>
        <begin position="102"/>
        <end position="120"/>
    </location>
</feature>
<dbReference type="Pfam" id="PF03471">
    <property type="entry name" value="CorC_HlyC"/>
    <property type="match status" value="1"/>
</dbReference>
<dbReference type="CDD" id="cd04590">
    <property type="entry name" value="CBS_pair_CorC_HlyC_assoc"/>
    <property type="match status" value="1"/>
</dbReference>
<evidence type="ECO:0000256" key="4">
    <source>
        <dbReference type="ARBA" id="ARBA00022737"/>
    </source>
</evidence>
<accession>A0ABT8GBZ2</accession>
<protein>
    <submittedName>
        <fullName evidence="10">Hemolysin family protein</fullName>
    </submittedName>
</protein>
<keyword evidence="3" id="KW-1003">Cell membrane</keyword>
<dbReference type="Gene3D" id="3.10.580.10">
    <property type="entry name" value="CBS-domain"/>
    <property type="match status" value="1"/>
</dbReference>
<dbReference type="Proteomes" id="UP001172728">
    <property type="component" value="Unassembled WGS sequence"/>
</dbReference>
<evidence type="ECO:0000256" key="1">
    <source>
        <dbReference type="ARBA" id="ARBA00004651"/>
    </source>
</evidence>
<dbReference type="InterPro" id="IPR044751">
    <property type="entry name" value="Ion_transp-like_CBS"/>
</dbReference>
<keyword evidence="11" id="KW-1185">Reference proteome</keyword>
<dbReference type="SMART" id="SM00116">
    <property type="entry name" value="CBS"/>
    <property type="match status" value="2"/>
</dbReference>
<dbReference type="PANTHER" id="PTHR22777">
    <property type="entry name" value="HEMOLYSIN-RELATED"/>
    <property type="match status" value="1"/>
</dbReference>
<evidence type="ECO:0000259" key="9">
    <source>
        <dbReference type="PROSITE" id="PS51371"/>
    </source>
</evidence>
<evidence type="ECO:0000256" key="8">
    <source>
        <dbReference type="SAM" id="Phobius"/>
    </source>
</evidence>
<proteinExistence type="inferred from homology"/>
<evidence type="ECO:0000256" key="7">
    <source>
        <dbReference type="SAM" id="MobiDB-lite"/>
    </source>
</evidence>
<dbReference type="Gene3D" id="3.30.465.10">
    <property type="match status" value="1"/>
</dbReference>
<dbReference type="InterPro" id="IPR005170">
    <property type="entry name" value="Transptr-assoc_dom"/>
</dbReference>
<dbReference type="EMBL" id="JAUHPW010000009">
    <property type="protein sequence ID" value="MDN4476497.1"/>
    <property type="molecule type" value="Genomic_DNA"/>
</dbReference>
<keyword evidence="8" id="KW-1133">Transmembrane helix</keyword>
<evidence type="ECO:0000256" key="2">
    <source>
        <dbReference type="ARBA" id="ARBA00006337"/>
    </source>
</evidence>
<comment type="caution">
    <text evidence="10">The sequence shown here is derived from an EMBL/GenBank/DDBJ whole genome shotgun (WGS) entry which is preliminary data.</text>
</comment>
<feature type="domain" description="CBS" evidence="9">
    <location>
        <begin position="199"/>
        <end position="261"/>
    </location>
</feature>
<sequence>MTSSAVTLLLAVVVAGLAGAAILHAVVAAFEQIPYADERRMAGQLRPDGAPTRAARLAALPDHADTASSVAYAVLETVAIVAWTALALAWGDALGWETGPTLLLAWVVAAFLSLVIVRAWPRAAARRAPETAIRALAPLAWTLIRLTAPIRAVVPALRIRELAEPEDLVEQAGEALEEEDAELLRSVVSLGDTLTREVMVPRTDMVTIQAGTPARKAMVLFMRSGYSRVPVIRGDVDDTVGVLYLKDVVRATWDHPERLEEPIDHLLREAVFVPESVPADDLLRRMQDEVFHMAVVVDEFGGVAGVVTIEDALEEIVGEVVDEHDRSAPEVEDLGEGRYRMPARCSLDELGERFDVEIDDEDVETVAGLLAKALGKVPIPGSRATAHGIELFAERAEGRRRTLVSVIATRAEVDDAAPGTGENETVPRRRGRKDEDDD</sequence>
<dbReference type="PANTHER" id="PTHR22777:SF32">
    <property type="entry name" value="UPF0053 INNER MEMBRANE PROTEIN YFJD"/>
    <property type="match status" value="1"/>
</dbReference>
<keyword evidence="8" id="KW-0472">Membrane</keyword>
<feature type="transmembrane region" description="Helical" evidence="8">
    <location>
        <begin position="70"/>
        <end position="90"/>
    </location>
</feature>
<reference evidence="10" key="1">
    <citation type="submission" date="2023-06" db="EMBL/GenBank/DDBJ databases">
        <title>Sysu t00192.</title>
        <authorList>
            <person name="Gao L."/>
            <person name="Fang B.-Z."/>
            <person name="Li W.-J."/>
        </authorList>
    </citation>
    <scope>NUCLEOTIDE SEQUENCE</scope>
    <source>
        <strain evidence="10">SYSU T00192</strain>
    </source>
</reference>
<dbReference type="InterPro" id="IPR036318">
    <property type="entry name" value="FAD-bd_PCMH-like_sf"/>
</dbReference>
<name>A0ABT8GBZ2_9MICO</name>
<evidence type="ECO:0000256" key="3">
    <source>
        <dbReference type="ARBA" id="ARBA00022475"/>
    </source>
</evidence>
<dbReference type="Pfam" id="PF00571">
    <property type="entry name" value="CBS"/>
    <property type="match status" value="2"/>
</dbReference>
<dbReference type="InterPro" id="IPR000644">
    <property type="entry name" value="CBS_dom"/>
</dbReference>
<comment type="similarity">
    <text evidence="2">Belongs to the UPF0053 family.</text>
</comment>